<organism evidence="9 10">
    <name type="scientific">Diabrotica balteata</name>
    <name type="common">Banded cucumber beetle</name>
    <dbReference type="NCBI Taxonomy" id="107213"/>
    <lineage>
        <taxon>Eukaryota</taxon>
        <taxon>Metazoa</taxon>
        <taxon>Ecdysozoa</taxon>
        <taxon>Arthropoda</taxon>
        <taxon>Hexapoda</taxon>
        <taxon>Insecta</taxon>
        <taxon>Pterygota</taxon>
        <taxon>Neoptera</taxon>
        <taxon>Endopterygota</taxon>
        <taxon>Coleoptera</taxon>
        <taxon>Polyphaga</taxon>
        <taxon>Cucujiformia</taxon>
        <taxon>Chrysomeloidea</taxon>
        <taxon>Chrysomelidae</taxon>
        <taxon>Galerucinae</taxon>
        <taxon>Diabroticina</taxon>
        <taxon>Diabroticites</taxon>
        <taxon>Diabrotica</taxon>
    </lineage>
</organism>
<evidence type="ECO:0000256" key="5">
    <source>
        <dbReference type="ARBA" id="ARBA00022840"/>
    </source>
</evidence>
<dbReference type="PANTHER" id="PTHR45797:SF1">
    <property type="entry name" value="HELICASE ARIP4"/>
    <property type="match status" value="1"/>
</dbReference>
<accession>A0A9P0GTM0</accession>
<feature type="compositionally biased region" description="Low complexity" evidence="8">
    <location>
        <begin position="85"/>
        <end position="96"/>
    </location>
</feature>
<feature type="compositionally biased region" description="Pro residues" evidence="8">
    <location>
        <begin position="73"/>
        <end position="82"/>
    </location>
</feature>
<feature type="compositionally biased region" description="Acidic residues" evidence="8">
    <location>
        <begin position="1"/>
        <end position="18"/>
    </location>
</feature>
<evidence type="ECO:0000256" key="7">
    <source>
        <dbReference type="ARBA" id="ARBA00023242"/>
    </source>
</evidence>
<reference evidence="9" key="1">
    <citation type="submission" date="2022-01" db="EMBL/GenBank/DDBJ databases">
        <authorList>
            <person name="King R."/>
        </authorList>
    </citation>
    <scope>NUCLEOTIDE SEQUENCE</scope>
</reference>
<dbReference type="AlphaFoldDB" id="A0A9P0GTM0"/>
<keyword evidence="6" id="KW-0238">DNA-binding</keyword>
<keyword evidence="3" id="KW-0547">Nucleotide-binding</keyword>
<keyword evidence="10" id="KW-1185">Reference proteome</keyword>
<evidence type="ECO:0000256" key="6">
    <source>
        <dbReference type="ARBA" id="ARBA00023125"/>
    </source>
</evidence>
<evidence type="ECO:0000256" key="2">
    <source>
        <dbReference type="ARBA" id="ARBA00007025"/>
    </source>
</evidence>
<feature type="compositionally biased region" description="Acidic residues" evidence="8">
    <location>
        <begin position="344"/>
        <end position="364"/>
    </location>
</feature>
<keyword evidence="4" id="KW-0378">Hydrolase</keyword>
<feature type="compositionally biased region" description="Basic and acidic residues" evidence="8">
    <location>
        <begin position="310"/>
        <end position="323"/>
    </location>
</feature>
<dbReference type="EMBL" id="OU898281">
    <property type="protein sequence ID" value="CAH1280996.1"/>
    <property type="molecule type" value="Genomic_DNA"/>
</dbReference>
<dbReference type="GO" id="GO:0005524">
    <property type="term" value="F:ATP binding"/>
    <property type="evidence" value="ECO:0007669"/>
    <property type="project" value="UniProtKB-KW"/>
</dbReference>
<protein>
    <submittedName>
        <fullName evidence="9">Uncharacterized protein</fullName>
    </submittedName>
</protein>
<name>A0A9P0GTM0_DIABA</name>
<comment type="subcellular location">
    <subcellularLocation>
        <location evidence="1">Nucleus</location>
    </subcellularLocation>
</comment>
<dbReference type="OrthoDB" id="2020972at2759"/>
<keyword evidence="7" id="KW-0539">Nucleus</keyword>
<evidence type="ECO:0000256" key="8">
    <source>
        <dbReference type="SAM" id="MobiDB-lite"/>
    </source>
</evidence>
<evidence type="ECO:0000256" key="1">
    <source>
        <dbReference type="ARBA" id="ARBA00004123"/>
    </source>
</evidence>
<feature type="region of interest" description="Disordered" evidence="8">
    <location>
        <begin position="304"/>
        <end position="380"/>
    </location>
</feature>
<evidence type="ECO:0000313" key="10">
    <source>
        <dbReference type="Proteomes" id="UP001153709"/>
    </source>
</evidence>
<dbReference type="PANTHER" id="PTHR45797">
    <property type="entry name" value="RAD54-LIKE"/>
    <property type="match status" value="1"/>
</dbReference>
<feature type="compositionally biased region" description="Polar residues" evidence="8">
    <location>
        <begin position="368"/>
        <end position="380"/>
    </location>
</feature>
<dbReference type="GO" id="GO:0004386">
    <property type="term" value="F:helicase activity"/>
    <property type="evidence" value="ECO:0007669"/>
    <property type="project" value="UniProtKB-KW"/>
</dbReference>
<keyword evidence="4" id="KW-0347">Helicase</keyword>
<dbReference type="GO" id="GO:0016887">
    <property type="term" value="F:ATP hydrolysis activity"/>
    <property type="evidence" value="ECO:0007669"/>
    <property type="project" value="InterPro"/>
</dbReference>
<evidence type="ECO:0000313" key="9">
    <source>
        <dbReference type="EMBL" id="CAH1280996.1"/>
    </source>
</evidence>
<feature type="region of interest" description="Disordered" evidence="8">
    <location>
        <begin position="1"/>
        <end position="107"/>
    </location>
</feature>
<dbReference type="GO" id="GO:0005634">
    <property type="term" value="C:nucleus"/>
    <property type="evidence" value="ECO:0007669"/>
    <property type="project" value="UniProtKB-SubCell"/>
</dbReference>
<comment type="similarity">
    <text evidence="2">Belongs to the SNF2/RAD54 helicase family.</text>
</comment>
<proteinExistence type="inferred from homology"/>
<dbReference type="InterPro" id="IPR044574">
    <property type="entry name" value="ARIP4-like"/>
</dbReference>
<dbReference type="Proteomes" id="UP001153709">
    <property type="component" value="Chromosome 6"/>
</dbReference>
<sequence length="437" mass="49137">MSDYDSESELDYSEEEPPEIAMNKALIKKPMPNKDFMASHSQLPSQIPSASDDEVSDESSFLEKLVQQNAPEELPPPMPPAPIVSSSSTINEPSTSGKQEPGTEEDYDIDIKEKLKEMGEISFETVKKGEKPKKTEVAIENEVVVTTKKLGVDGEEIPGLPKGIALRRNIREVMDETKLDESTLAAQRQEVERLRRVQEQQRLLRELQRQAAQERMQNRVISMLQGNQFTKPGNTVLVKLPNGQTKPMTRIPKRPFELLRVPKNASQQPMSAPRSRSLVTAKKIPSGPDLTPSVSIAPVAKKMMPPMMHRHSDSDSESDERKIMSPPLAQKPKAKPPVQTIDISSDDDCIVVSEPEEEEEETDHDDPTNSGMHTNDQFNQPDEQGRVLVNVGHPEGEPDVFVAPQIARIIKPHQIGGVRYVLQKYYSIYRRRFGKYH</sequence>
<evidence type="ECO:0000256" key="3">
    <source>
        <dbReference type="ARBA" id="ARBA00022741"/>
    </source>
</evidence>
<gene>
    <name evidence="9" type="ORF">DIABBA_LOCUS8806</name>
</gene>
<keyword evidence="5" id="KW-0067">ATP-binding</keyword>
<dbReference type="GO" id="GO:0003677">
    <property type="term" value="F:DNA binding"/>
    <property type="evidence" value="ECO:0007669"/>
    <property type="project" value="UniProtKB-KW"/>
</dbReference>
<feature type="compositionally biased region" description="Polar residues" evidence="8">
    <location>
        <begin position="39"/>
        <end position="48"/>
    </location>
</feature>
<evidence type="ECO:0000256" key="4">
    <source>
        <dbReference type="ARBA" id="ARBA00022806"/>
    </source>
</evidence>